<dbReference type="EMBL" id="AK376953">
    <property type="protein sequence ID" value="BAK08147.1"/>
    <property type="molecule type" value="mRNA"/>
</dbReference>
<dbReference type="InterPro" id="IPR001356">
    <property type="entry name" value="HD"/>
</dbReference>
<evidence type="ECO:0000256" key="2">
    <source>
        <dbReference type="ARBA" id="ARBA00023015"/>
    </source>
</evidence>
<dbReference type="SUPFAM" id="SSF46689">
    <property type="entry name" value="Homeodomain-like"/>
    <property type="match status" value="1"/>
</dbReference>
<keyword evidence="5 11" id="KW-0804">Transcription</keyword>
<feature type="compositionally biased region" description="Basic and acidic residues" evidence="13">
    <location>
        <begin position="25"/>
        <end position="42"/>
    </location>
</feature>
<dbReference type="Pfam" id="PF00046">
    <property type="entry name" value="Homeodomain"/>
    <property type="match status" value="1"/>
</dbReference>
<evidence type="ECO:0000256" key="8">
    <source>
        <dbReference type="ARBA" id="ARBA00054470"/>
    </source>
</evidence>
<feature type="domain" description="Homeobox" evidence="14">
    <location>
        <begin position="68"/>
        <end position="123"/>
    </location>
</feature>
<evidence type="ECO:0000259" key="14">
    <source>
        <dbReference type="PROSITE" id="PS50071"/>
    </source>
</evidence>
<comment type="subcellular location">
    <subcellularLocation>
        <location evidence="1 9 10">Nucleus</location>
    </subcellularLocation>
</comment>
<feature type="region of interest" description="Disordered" evidence="13">
    <location>
        <begin position="243"/>
        <end position="275"/>
    </location>
</feature>
<evidence type="ECO:0000256" key="3">
    <source>
        <dbReference type="ARBA" id="ARBA00023125"/>
    </source>
</evidence>
<evidence type="ECO:0000256" key="11">
    <source>
        <dbReference type="RuleBase" id="RU369038"/>
    </source>
</evidence>
<dbReference type="CDD" id="cd00086">
    <property type="entry name" value="homeodomain"/>
    <property type="match status" value="1"/>
</dbReference>
<dbReference type="PRINTS" id="PR00031">
    <property type="entry name" value="HTHREPRESSR"/>
</dbReference>
<comment type="similarity">
    <text evidence="7 11">Belongs to the HD-ZIP homeobox family. Class I subfamily.</text>
</comment>
<dbReference type="PANTHER" id="PTHR24326:SF122">
    <property type="entry name" value="HOMEOBOX-LEUCINE ZIPPER PROTEIN HOX6"/>
    <property type="match status" value="1"/>
</dbReference>
<keyword evidence="12" id="KW-0175">Coiled coil</keyword>
<dbReference type="InterPro" id="IPR045224">
    <property type="entry name" value="HDZip_class_I_plant"/>
</dbReference>
<dbReference type="FunFam" id="1.10.10.60:FF:000293">
    <property type="entry name" value="Homeobox-leucine zipper protein ATHB-7"/>
    <property type="match status" value="1"/>
</dbReference>
<proteinExistence type="evidence at transcript level"/>
<keyword evidence="6 9" id="KW-0539">Nucleus</keyword>
<dbReference type="PROSITE" id="PS50071">
    <property type="entry name" value="HOMEOBOX_2"/>
    <property type="match status" value="1"/>
</dbReference>
<dbReference type="InterPro" id="IPR003106">
    <property type="entry name" value="Leu_zip_homeo"/>
</dbReference>
<keyword evidence="2 11" id="KW-0805">Transcription regulation</keyword>
<feature type="compositionally biased region" description="Low complexity" evidence="13">
    <location>
        <begin position="257"/>
        <end position="273"/>
    </location>
</feature>
<dbReference type="InterPro" id="IPR000047">
    <property type="entry name" value="HTH_motif"/>
</dbReference>
<dbReference type="Pfam" id="PF02183">
    <property type="entry name" value="HALZ"/>
    <property type="match status" value="1"/>
</dbReference>
<evidence type="ECO:0000256" key="10">
    <source>
        <dbReference type="RuleBase" id="RU000682"/>
    </source>
</evidence>
<evidence type="ECO:0000313" key="15">
    <source>
        <dbReference type="EMBL" id="BAK08147.1"/>
    </source>
</evidence>
<evidence type="ECO:0000256" key="6">
    <source>
        <dbReference type="ARBA" id="ARBA00023242"/>
    </source>
</evidence>
<feature type="coiled-coil region" evidence="12">
    <location>
        <begin position="115"/>
        <end position="166"/>
    </location>
</feature>
<dbReference type="GO" id="GO:0009414">
    <property type="term" value="P:response to water deprivation"/>
    <property type="evidence" value="ECO:0007669"/>
    <property type="project" value="UniProtKB-ARBA"/>
</dbReference>
<feature type="DNA-binding region" description="Homeobox" evidence="9">
    <location>
        <begin position="70"/>
        <end position="124"/>
    </location>
</feature>
<dbReference type="GO" id="GO:0000976">
    <property type="term" value="F:transcription cis-regulatory region binding"/>
    <property type="evidence" value="ECO:0007669"/>
    <property type="project" value="UniProtKB-ARBA"/>
</dbReference>
<comment type="function">
    <text evidence="8">Probable transcription factor that binds to the DNA sequence 5'-CAAT[AT]ATTG-3'.</text>
</comment>
<dbReference type="SMART" id="SM00389">
    <property type="entry name" value="HOX"/>
    <property type="match status" value="1"/>
</dbReference>
<dbReference type="Gene3D" id="1.10.10.60">
    <property type="entry name" value="Homeodomain-like"/>
    <property type="match status" value="1"/>
</dbReference>
<evidence type="ECO:0000256" key="13">
    <source>
        <dbReference type="SAM" id="MobiDB-lite"/>
    </source>
</evidence>
<organism evidence="15">
    <name type="scientific">Hordeum vulgare subsp. vulgare</name>
    <name type="common">Domesticated barley</name>
    <dbReference type="NCBI Taxonomy" id="112509"/>
    <lineage>
        <taxon>Eukaryota</taxon>
        <taxon>Viridiplantae</taxon>
        <taxon>Streptophyta</taxon>
        <taxon>Embryophyta</taxon>
        <taxon>Tracheophyta</taxon>
        <taxon>Spermatophyta</taxon>
        <taxon>Magnoliopsida</taxon>
        <taxon>Liliopsida</taxon>
        <taxon>Poales</taxon>
        <taxon>Poaceae</taxon>
        <taxon>BOP clade</taxon>
        <taxon>Pooideae</taxon>
        <taxon>Triticodae</taxon>
        <taxon>Triticeae</taxon>
        <taxon>Hordeinae</taxon>
        <taxon>Hordeum</taxon>
    </lineage>
</organism>
<evidence type="ECO:0000256" key="1">
    <source>
        <dbReference type="ARBA" id="ARBA00004123"/>
    </source>
</evidence>
<dbReference type="PROSITE" id="PS00027">
    <property type="entry name" value="HOMEOBOX_1"/>
    <property type="match status" value="1"/>
</dbReference>
<feature type="region of interest" description="Disordered" evidence="13">
    <location>
        <begin position="24"/>
        <end position="64"/>
    </location>
</feature>
<evidence type="ECO:0000256" key="4">
    <source>
        <dbReference type="ARBA" id="ARBA00023155"/>
    </source>
</evidence>
<evidence type="ECO:0000256" key="12">
    <source>
        <dbReference type="SAM" id="Coils"/>
    </source>
</evidence>
<evidence type="ECO:0000256" key="9">
    <source>
        <dbReference type="PROSITE-ProRule" id="PRU00108"/>
    </source>
</evidence>
<dbReference type="GO" id="GO:0033993">
    <property type="term" value="P:response to lipid"/>
    <property type="evidence" value="ECO:0007669"/>
    <property type="project" value="UniProtKB-ARBA"/>
</dbReference>
<dbReference type="GO" id="GO:0005634">
    <property type="term" value="C:nucleus"/>
    <property type="evidence" value="ECO:0007669"/>
    <property type="project" value="UniProtKB-SubCell"/>
</dbReference>
<protein>
    <recommendedName>
        <fullName evidence="11">Homeobox-leucine zipper protein</fullName>
    </recommendedName>
    <alternativeName>
        <fullName evidence="11">HD-ZIP protein</fullName>
    </alternativeName>
    <alternativeName>
        <fullName evidence="11">Homeodomain transcription factor</fullName>
    </alternativeName>
</protein>
<accession>F2ELC5</accession>
<dbReference type="InterPro" id="IPR009057">
    <property type="entry name" value="Homeodomain-like_sf"/>
</dbReference>
<comment type="function">
    <text evidence="11">Transcription factor.</text>
</comment>
<dbReference type="InterPro" id="IPR017970">
    <property type="entry name" value="Homeobox_CS"/>
</dbReference>
<feature type="non-terminal residue" evidence="15">
    <location>
        <position position="1"/>
    </location>
</feature>
<keyword evidence="3 9" id="KW-0238">DNA-binding</keyword>
<evidence type="ECO:0000256" key="5">
    <source>
        <dbReference type="ARBA" id="ARBA00023163"/>
    </source>
</evidence>
<name>F2ELC5_HORVV</name>
<dbReference type="AlphaFoldDB" id="F2ELC5"/>
<evidence type="ECO:0000256" key="7">
    <source>
        <dbReference type="ARBA" id="ARBA00025748"/>
    </source>
</evidence>
<dbReference type="PANTHER" id="PTHR24326">
    <property type="entry name" value="HOMEOBOX-LEUCINE ZIPPER PROTEIN"/>
    <property type="match status" value="1"/>
</dbReference>
<sequence length="292" mass="32447">PPSSLARPHTRDPFCFFPFLPTPDQVHDHRRDLAREGGREGGMEQGEEDGDWMMEPASGKKGGVMIDRKKRFSEEQIKSLESMFATQTKLEPRQKLQLARELGLQPRQVAIWFQNKRARWKSKQLERQYAALRDDYDALLSSYDQLKKDKQALVNQLEKLAEMLREPGGAKCGDNAGAADRDNMRLAVAGMSMKDEFADAAGASKLYSASAEGCGGSGKLSLFGEEDDDAGLFLRPSLQLPTAHDGGFTASGPAEYQQQSPSSFPFHSSWPSSATEQTCSSSQWWEFESPSE</sequence>
<reference evidence="15" key="1">
    <citation type="journal article" date="2011" name="Plant Physiol.">
        <title>Comprehensive sequence analysis of 24,783 barley full-length cDNAs derived from 12 clone libraries.</title>
        <authorList>
            <person name="Matsumoto T."/>
            <person name="Tanaka T."/>
            <person name="Sakai H."/>
            <person name="Amano N."/>
            <person name="Kanamori H."/>
            <person name="Kurita K."/>
            <person name="Kikuta A."/>
            <person name="Kamiya K."/>
            <person name="Yamamoto M."/>
            <person name="Ikawa H."/>
            <person name="Fujii N."/>
            <person name="Hori K."/>
            <person name="Itoh T."/>
            <person name="Sato K."/>
        </authorList>
    </citation>
    <scope>NUCLEOTIDE SEQUENCE</scope>
</reference>
<keyword evidence="4 9" id="KW-0371">Homeobox</keyword>
<dbReference type="GO" id="GO:0009725">
    <property type="term" value="P:response to hormone"/>
    <property type="evidence" value="ECO:0007669"/>
    <property type="project" value="UniProtKB-ARBA"/>
</dbReference>
<dbReference type="GO" id="GO:0000981">
    <property type="term" value="F:DNA-binding transcription factor activity, RNA polymerase II-specific"/>
    <property type="evidence" value="ECO:0007669"/>
    <property type="project" value="UniProtKB-UniRule"/>
</dbReference>